<dbReference type="CDD" id="cd06560">
    <property type="entry name" value="PriL"/>
    <property type="match status" value="1"/>
</dbReference>
<dbReference type="GO" id="GO:0051539">
    <property type="term" value="F:4 iron, 4 sulfur cluster binding"/>
    <property type="evidence" value="ECO:0007669"/>
    <property type="project" value="UniProtKB-KW"/>
</dbReference>
<evidence type="ECO:0000313" key="1">
    <source>
        <dbReference type="EMBL" id="UPM42049.1"/>
    </source>
</evidence>
<dbReference type="InterPro" id="IPR023642">
    <property type="entry name" value="DNA_primase_lsu_PriL"/>
</dbReference>
<sequence>MDAYHARYPFLDAARDAVANADVDLGSLVRTNNAVVERGRERVIRALTEGTVESDRHVSSRTELLSYPIARMLVSLLDTPGAVEKYAAVEATTARTRIDEELMTRTDRQTDQSFSLETVLAELGLDGDVQRLDRQKRHETVSYRVSVDRYLQFAPGEAGWSLVQRELTAGSVFVSQSELLEILGKAIETRVLDGLPFVVPPEIAEPLRPTVREIRTQLVGIEYPDVIDRFEPDAFPACIATLLQRSGDDELGQVERFTLITFLSGIGQTPETIPEICGIDDEQFVYATERLAGQAVPFSPPSFDTMRAHGICEEDHSDYDHPLEAYAAELSDVSTDSE</sequence>
<dbReference type="AlphaFoldDB" id="A0A8T9ZZY5"/>
<protein>
    <submittedName>
        <fullName evidence="1">DNA primase regulatory subunit PriL</fullName>
    </submittedName>
</protein>
<dbReference type="Proteomes" id="UP000831768">
    <property type="component" value="Chromosome"/>
</dbReference>
<gene>
    <name evidence="1" type="ORF">MW046_08715</name>
</gene>
<dbReference type="KEGG" id="haad:MW046_08715"/>
<dbReference type="SUPFAM" id="SSF140914">
    <property type="entry name" value="PriB N-terminal domain-like"/>
    <property type="match status" value="1"/>
</dbReference>
<keyword evidence="2" id="KW-1185">Reference proteome</keyword>
<evidence type="ECO:0000313" key="2">
    <source>
        <dbReference type="Proteomes" id="UP000831768"/>
    </source>
</evidence>
<proteinExistence type="predicted"/>
<dbReference type="GO" id="GO:0046872">
    <property type="term" value="F:metal ion binding"/>
    <property type="evidence" value="ECO:0007669"/>
    <property type="project" value="UniProtKB-KW"/>
</dbReference>
<dbReference type="GO" id="GO:1990077">
    <property type="term" value="C:primosome complex"/>
    <property type="evidence" value="ECO:0007669"/>
    <property type="project" value="UniProtKB-KW"/>
</dbReference>
<dbReference type="EMBL" id="CP096019">
    <property type="protein sequence ID" value="UPM42049.1"/>
    <property type="molecule type" value="Genomic_DNA"/>
</dbReference>
<dbReference type="GO" id="GO:0003899">
    <property type="term" value="F:DNA-directed RNA polymerase activity"/>
    <property type="evidence" value="ECO:0007669"/>
    <property type="project" value="InterPro"/>
</dbReference>
<reference evidence="1" key="1">
    <citation type="submission" date="2022-04" db="EMBL/GenBank/DDBJ databases">
        <title>Halocatena sp. nov., isolated from a salt lake.</title>
        <authorList>
            <person name="Cui H.-L."/>
        </authorList>
    </citation>
    <scope>NUCLEOTIDE SEQUENCE</scope>
    <source>
        <strain evidence="1">AD-1</strain>
    </source>
</reference>
<dbReference type="GO" id="GO:0006269">
    <property type="term" value="P:DNA replication, synthesis of primer"/>
    <property type="evidence" value="ECO:0007669"/>
    <property type="project" value="UniProtKB-KW"/>
</dbReference>
<dbReference type="Pfam" id="PF26466">
    <property type="entry name" value="DNA_primase_lrg_N"/>
    <property type="match status" value="1"/>
</dbReference>
<dbReference type="RefSeq" id="WP_247992727.1">
    <property type="nucleotide sequence ID" value="NZ_CP096019.1"/>
</dbReference>
<organism evidence="1 2">
    <name type="scientific">Halocatena salina</name>
    <dbReference type="NCBI Taxonomy" id="2934340"/>
    <lineage>
        <taxon>Archaea</taxon>
        <taxon>Methanobacteriati</taxon>
        <taxon>Methanobacteriota</taxon>
        <taxon>Stenosarchaea group</taxon>
        <taxon>Halobacteria</taxon>
        <taxon>Halobacteriales</taxon>
        <taxon>Natronomonadaceae</taxon>
        <taxon>Halocatena</taxon>
    </lineage>
</organism>
<accession>A0A8T9ZZY5</accession>
<name>A0A8T9ZZY5_9EURY</name>
<dbReference type="GeneID" id="71928124"/>